<comment type="similarity">
    <text evidence="1">Belongs to the 'GDSL' lipolytic enzyme family.</text>
</comment>
<comment type="caution">
    <text evidence="3">The sequence shown here is derived from an EMBL/GenBank/DDBJ whole genome shotgun (WGS) entry which is preliminary data.</text>
</comment>
<sequence>MYISRLLHEFLLLIVIFYVYKIQSEEILYDTIVCFGDSNSDTGNVYNLTNSKWPIAPPYEKGRFSNGPIWIEKLGISNLMNYAYGGATTDNNLVQGYTAFNLMVPGIRQQITTYKNITDFNKISFNRTIYIIWAGGNDYSFNISLSPSSVVKSLINGINDFIQIGAKHFLVVNQSPIQAYPAASGLNMSDYLTKVTFDHNNNLSNSIQLLQSNYSNITFKLFDVYSLIANILMNVLTYGINSTTNCWSTPNYTVVHECSTPNTYIYIDNYHFTTRIHQLIGGNAPGGNDYSFNISLSASSVVKSLINGINDLIQIGAKHFLIVNQPPRQAYPAAQALNIPDYIKTLTFDHNSNLSNSIQLLQTNYSNISIKLFDVYSLISNILINPSVYGITSTKTCWNILDNTVIQLYSTPDTYLYIDGVHFTTRIHQLIADNARKLLVKSKETIKSHHSIFSI</sequence>
<protein>
    <submittedName>
        <fullName evidence="3">Uncharacterized protein</fullName>
    </submittedName>
</protein>
<dbReference type="SUPFAM" id="SSF52266">
    <property type="entry name" value="SGNH hydrolase"/>
    <property type="match status" value="2"/>
</dbReference>
<proteinExistence type="inferred from homology"/>
<feature type="signal peptide" evidence="2">
    <location>
        <begin position="1"/>
        <end position="24"/>
    </location>
</feature>
<organism evidence="3 4">
    <name type="scientific">Rotaria sordida</name>
    <dbReference type="NCBI Taxonomy" id="392033"/>
    <lineage>
        <taxon>Eukaryota</taxon>
        <taxon>Metazoa</taxon>
        <taxon>Spiralia</taxon>
        <taxon>Gnathifera</taxon>
        <taxon>Rotifera</taxon>
        <taxon>Eurotatoria</taxon>
        <taxon>Bdelloidea</taxon>
        <taxon>Philodinida</taxon>
        <taxon>Philodinidae</taxon>
        <taxon>Rotaria</taxon>
    </lineage>
</organism>
<evidence type="ECO:0000313" key="3">
    <source>
        <dbReference type="EMBL" id="CAF1300226.1"/>
    </source>
</evidence>
<dbReference type="AlphaFoldDB" id="A0A815DMG2"/>
<keyword evidence="2" id="KW-0732">Signal</keyword>
<dbReference type="InterPro" id="IPR001087">
    <property type="entry name" value="GDSL"/>
</dbReference>
<dbReference type="EMBL" id="CAJNOU010002204">
    <property type="protein sequence ID" value="CAF1300226.1"/>
    <property type="molecule type" value="Genomic_DNA"/>
</dbReference>
<evidence type="ECO:0000256" key="2">
    <source>
        <dbReference type="SAM" id="SignalP"/>
    </source>
</evidence>
<dbReference type="InterPro" id="IPR036514">
    <property type="entry name" value="SGNH_hydro_sf"/>
</dbReference>
<evidence type="ECO:0000256" key="1">
    <source>
        <dbReference type="ARBA" id="ARBA00008668"/>
    </source>
</evidence>
<dbReference type="GO" id="GO:0016788">
    <property type="term" value="F:hydrolase activity, acting on ester bonds"/>
    <property type="evidence" value="ECO:0007669"/>
    <property type="project" value="InterPro"/>
</dbReference>
<dbReference type="Gene3D" id="3.40.50.1110">
    <property type="entry name" value="SGNH hydrolase"/>
    <property type="match status" value="2"/>
</dbReference>
<name>A0A815DMG2_9BILA</name>
<gene>
    <name evidence="3" type="ORF">SEV965_LOCUS26246</name>
</gene>
<accession>A0A815DMG2</accession>
<reference evidence="3" key="1">
    <citation type="submission" date="2021-02" db="EMBL/GenBank/DDBJ databases">
        <authorList>
            <person name="Nowell W R."/>
        </authorList>
    </citation>
    <scope>NUCLEOTIDE SEQUENCE</scope>
</reference>
<dbReference type="Proteomes" id="UP000663889">
    <property type="component" value="Unassembled WGS sequence"/>
</dbReference>
<dbReference type="PANTHER" id="PTHR22835">
    <property type="entry name" value="ZINC FINGER FYVE DOMAIN CONTAINING PROTEIN"/>
    <property type="match status" value="1"/>
</dbReference>
<dbReference type="Pfam" id="PF00657">
    <property type="entry name" value="Lipase_GDSL"/>
    <property type="match status" value="2"/>
</dbReference>
<evidence type="ECO:0000313" key="4">
    <source>
        <dbReference type="Proteomes" id="UP000663889"/>
    </source>
</evidence>
<dbReference type="PANTHER" id="PTHR22835:SF659">
    <property type="entry name" value="GDSL LIPASE_ACYLHYDROLASE, PUTATIVE (AFU_ORTHOLOGUE AFUA_2G00510)-RELATED"/>
    <property type="match status" value="1"/>
</dbReference>
<feature type="chain" id="PRO_5032401452" evidence="2">
    <location>
        <begin position="25"/>
        <end position="455"/>
    </location>
</feature>
<dbReference type="CDD" id="cd01846">
    <property type="entry name" value="fatty_acyltransferase_like"/>
    <property type="match status" value="1"/>
</dbReference>